<dbReference type="Gene3D" id="3.40.50.150">
    <property type="entry name" value="Vaccinia Virus protein VP39"/>
    <property type="match status" value="1"/>
</dbReference>
<name>A0A1F5HHW3_9BACT</name>
<comment type="caution">
    <text evidence="3">The sequence shown here is derived from an EMBL/GenBank/DDBJ whole genome shotgun (WGS) entry which is preliminary data.</text>
</comment>
<dbReference type="SUPFAM" id="SSF53335">
    <property type="entry name" value="S-adenosyl-L-methionine-dependent methyltransferases"/>
    <property type="match status" value="1"/>
</dbReference>
<dbReference type="PANTHER" id="PTHR43861">
    <property type="entry name" value="TRANS-ACONITATE 2-METHYLTRANSFERASE-RELATED"/>
    <property type="match status" value="1"/>
</dbReference>
<accession>A0A1F5HHW3</accession>
<evidence type="ECO:0000313" key="3">
    <source>
        <dbReference type="EMBL" id="OGE03722.1"/>
    </source>
</evidence>
<feature type="signal peptide" evidence="1">
    <location>
        <begin position="1"/>
        <end position="22"/>
    </location>
</feature>
<protein>
    <recommendedName>
        <fullName evidence="2">Methyltransferase type 11 domain-containing protein</fullName>
    </recommendedName>
</protein>
<proteinExistence type="predicted"/>
<dbReference type="Pfam" id="PF08241">
    <property type="entry name" value="Methyltransf_11"/>
    <property type="match status" value="1"/>
</dbReference>
<dbReference type="STRING" id="1797727.A3B51_00595"/>
<dbReference type="Proteomes" id="UP000176780">
    <property type="component" value="Unassembled WGS sequence"/>
</dbReference>
<sequence>MKIFKKTAVLLLKYLNFGSAIAVRLTKLTGKSKVPVHPKHFLNLYPWYSKYLDKKDVILDLGCGNGQASLKVAKIVRKVFAVDIDRNLLKIAQIEANYRRLKNIKLDIANLEKPLKFKDNYFDKVIFLDVLEHLKERAQILCEIKRVVKNGGLMFLGAPNNNTSWKKLQRSVGLCSYSDSDHKVEFSEQSIKKLLASHNFKIIHFGYGKYDTPLRGVFDIIGGFSLKFYKKISDWRQSKAIKNPKEASGFEIVAQNIK</sequence>
<dbReference type="InterPro" id="IPR013216">
    <property type="entry name" value="Methyltransf_11"/>
</dbReference>
<dbReference type="EMBL" id="MFBQ01000045">
    <property type="protein sequence ID" value="OGE03722.1"/>
    <property type="molecule type" value="Genomic_DNA"/>
</dbReference>
<gene>
    <name evidence="3" type="ORF">A3B51_00595</name>
</gene>
<evidence type="ECO:0000313" key="4">
    <source>
        <dbReference type="Proteomes" id="UP000176780"/>
    </source>
</evidence>
<dbReference type="InterPro" id="IPR029063">
    <property type="entry name" value="SAM-dependent_MTases_sf"/>
</dbReference>
<organism evidence="3 4">
    <name type="scientific">Candidatus Curtissbacteria bacterium RIFCSPLOWO2_01_FULL_41_18</name>
    <dbReference type="NCBI Taxonomy" id="1797727"/>
    <lineage>
        <taxon>Bacteria</taxon>
        <taxon>Candidatus Curtissiibacteriota</taxon>
    </lineage>
</organism>
<dbReference type="CDD" id="cd02440">
    <property type="entry name" value="AdoMet_MTases"/>
    <property type="match status" value="1"/>
</dbReference>
<evidence type="ECO:0000256" key="1">
    <source>
        <dbReference type="SAM" id="SignalP"/>
    </source>
</evidence>
<feature type="domain" description="Methyltransferase type 11" evidence="2">
    <location>
        <begin position="59"/>
        <end position="155"/>
    </location>
</feature>
<dbReference type="AlphaFoldDB" id="A0A1F5HHW3"/>
<dbReference type="GO" id="GO:0008757">
    <property type="term" value="F:S-adenosylmethionine-dependent methyltransferase activity"/>
    <property type="evidence" value="ECO:0007669"/>
    <property type="project" value="InterPro"/>
</dbReference>
<evidence type="ECO:0000259" key="2">
    <source>
        <dbReference type="Pfam" id="PF08241"/>
    </source>
</evidence>
<feature type="chain" id="PRO_5009518793" description="Methyltransferase type 11 domain-containing protein" evidence="1">
    <location>
        <begin position="23"/>
        <end position="258"/>
    </location>
</feature>
<reference evidence="3 4" key="1">
    <citation type="journal article" date="2016" name="Nat. Commun.">
        <title>Thousands of microbial genomes shed light on interconnected biogeochemical processes in an aquifer system.</title>
        <authorList>
            <person name="Anantharaman K."/>
            <person name="Brown C.T."/>
            <person name="Hug L.A."/>
            <person name="Sharon I."/>
            <person name="Castelle C.J."/>
            <person name="Probst A.J."/>
            <person name="Thomas B.C."/>
            <person name="Singh A."/>
            <person name="Wilkins M.J."/>
            <person name="Karaoz U."/>
            <person name="Brodie E.L."/>
            <person name="Williams K.H."/>
            <person name="Hubbard S.S."/>
            <person name="Banfield J.F."/>
        </authorList>
    </citation>
    <scope>NUCLEOTIDE SEQUENCE [LARGE SCALE GENOMIC DNA]</scope>
</reference>
<keyword evidence="1" id="KW-0732">Signal</keyword>